<sequence>MISNNFKEMAVLCKENDVFVNPIIDYLRQSYGDSVRVYKQGDCSMDELFELLSKVDLAWLEWCSDWSGAITAGDKYCKLMMRLHSYEAFNMSHKNQGVVQNVNWNQIDDLIVVNPSVIEVMNIIRNHFYSDAKMSNQPINIDSIRPTIDPTKINFIPIGVDTKKFRIANGKPKTKKIAWVGYINYKKNFQLALYAFMELLKKDPEYEFHIAGLFQDPRDRIYFDWLTRDMPKNFDKDACIFYHGWVDPSHLNEWLEDKTYIISSSLFEAAHTGIAESMSSGLIPLIHHWFGADNVYPKEFFWNDISQFIELVESIQKLNEVELNNLRKQLRQSIIEKNGIDITMPKIKNLVDSHLFEEELISYFKDGVALPDVKFDLSFQKIILERRGKLK</sequence>
<dbReference type="Gene3D" id="3.40.50.2000">
    <property type="entry name" value="Glycogen Phosphorylase B"/>
    <property type="match status" value="1"/>
</dbReference>
<feature type="domain" description="Glycosyl transferase family 1" evidence="1">
    <location>
        <begin position="163"/>
        <end position="332"/>
    </location>
</feature>
<gene>
    <name evidence="2" type="ORF">MM415A00879_0017</name>
</gene>
<evidence type="ECO:0000259" key="1">
    <source>
        <dbReference type="Pfam" id="PF00534"/>
    </source>
</evidence>
<dbReference type="EMBL" id="MT142381">
    <property type="protein sequence ID" value="QJA79446.1"/>
    <property type="molecule type" value="Genomic_DNA"/>
</dbReference>
<organism evidence="2">
    <name type="scientific">viral metagenome</name>
    <dbReference type="NCBI Taxonomy" id="1070528"/>
    <lineage>
        <taxon>unclassified sequences</taxon>
        <taxon>metagenomes</taxon>
        <taxon>organismal metagenomes</taxon>
    </lineage>
</organism>
<keyword evidence="2" id="KW-0808">Transferase</keyword>
<dbReference type="SUPFAM" id="SSF53756">
    <property type="entry name" value="UDP-Glycosyltransferase/glycogen phosphorylase"/>
    <property type="match status" value="1"/>
</dbReference>
<accession>A0A6M3KC57</accession>
<evidence type="ECO:0000313" key="2">
    <source>
        <dbReference type="EMBL" id="QJA79446.1"/>
    </source>
</evidence>
<protein>
    <submittedName>
        <fullName evidence="2">Putative glycosyltransferase</fullName>
    </submittedName>
</protein>
<dbReference type="AlphaFoldDB" id="A0A6M3KC57"/>
<dbReference type="Pfam" id="PF00534">
    <property type="entry name" value="Glycos_transf_1"/>
    <property type="match status" value="1"/>
</dbReference>
<name>A0A6M3KC57_9ZZZZ</name>
<proteinExistence type="predicted"/>
<dbReference type="InterPro" id="IPR001296">
    <property type="entry name" value="Glyco_trans_1"/>
</dbReference>
<reference evidence="2" key="1">
    <citation type="submission" date="2020-03" db="EMBL/GenBank/DDBJ databases">
        <title>The deep terrestrial virosphere.</title>
        <authorList>
            <person name="Holmfeldt K."/>
            <person name="Nilsson E."/>
            <person name="Simone D."/>
            <person name="Lopez-Fernandez M."/>
            <person name="Wu X."/>
            <person name="de Brujin I."/>
            <person name="Lundin D."/>
            <person name="Andersson A."/>
            <person name="Bertilsson S."/>
            <person name="Dopson M."/>
        </authorList>
    </citation>
    <scope>NUCLEOTIDE SEQUENCE</scope>
    <source>
        <strain evidence="2">MM415A00879</strain>
    </source>
</reference>
<dbReference type="GO" id="GO:0016757">
    <property type="term" value="F:glycosyltransferase activity"/>
    <property type="evidence" value="ECO:0007669"/>
    <property type="project" value="InterPro"/>
</dbReference>